<reference evidence="1" key="1">
    <citation type="submission" date="2021-04" db="EMBL/GenBank/DDBJ databases">
        <title>Draft genome sequence of Xylanibacillus composti strain K13.</title>
        <authorList>
            <person name="Uke A."/>
            <person name="Chhe C."/>
            <person name="Baramee S."/>
            <person name="Kosugi A."/>
        </authorList>
    </citation>
    <scope>NUCLEOTIDE SEQUENCE</scope>
    <source>
        <strain evidence="1">K13</strain>
    </source>
</reference>
<comment type="caution">
    <text evidence="1">The sequence shown here is derived from an EMBL/GenBank/DDBJ whole genome shotgun (WGS) entry which is preliminary data.</text>
</comment>
<dbReference type="InterPro" id="IPR052559">
    <property type="entry name" value="V-haloperoxidase"/>
</dbReference>
<dbReference type="GO" id="GO:0004601">
    <property type="term" value="F:peroxidase activity"/>
    <property type="evidence" value="ECO:0007669"/>
    <property type="project" value="InterPro"/>
</dbReference>
<dbReference type="PANTHER" id="PTHR34599">
    <property type="entry name" value="PEROXIDASE-RELATED"/>
    <property type="match status" value="1"/>
</dbReference>
<dbReference type="CDD" id="cd03398">
    <property type="entry name" value="PAP2_haloperoxidase"/>
    <property type="match status" value="1"/>
</dbReference>
<dbReference type="SUPFAM" id="SSF48317">
    <property type="entry name" value="Acid phosphatase/Vanadium-dependent haloperoxidase"/>
    <property type="match status" value="1"/>
</dbReference>
<name>A0A8J4H636_9BACL</name>
<dbReference type="InterPro" id="IPR016119">
    <property type="entry name" value="Br/Cl_peroxidase_C"/>
</dbReference>
<keyword evidence="2" id="KW-1185">Reference proteome</keyword>
<dbReference type="Gene3D" id="1.10.606.10">
    <property type="entry name" value="Vanadium-containing Chloroperoxidase, domain 2"/>
    <property type="match status" value="1"/>
</dbReference>
<protein>
    <submittedName>
        <fullName evidence="1">Vanadium-dependent haloperoxidase</fullName>
    </submittedName>
</protein>
<sequence length="522" mass="57021">METNKAGAREAESAAYSFTLSSADTRRERAYQARVEAAAFQRKQPYPKQGYNGDEQKYPEKIGSFSKVLPHNELGVVDASAYQTFKHAISTGRPEDYEAIPLGGKAKLVNPQAGLGYDLVGADCHHFALPAPPAFDSAQMAGELVELYWRALTRDIPFAEYETNALVAAAAKELSALTDYRGPRSPQGSVTPKELFRGGLAGETTGPFLSQFIYGDFPYGGALTVQQKYRVAASGSDHLTQYDEWLAIQNGSQPQSPQKLDATPRYLRTGRDLASLVHTDFSYQIFLTAALILLRLPQEAIDRSNPYVHSSTQAGFATFGGPHILELVAAASKSGLAAAWYQKFQVHRRVRPEAYAGYLHLHKTGRKAYPFHNDLLQSRAATEVSKKFGTYLLPMAYPEGCPAHPSYPGGHSSIAGACTTVLKAFFHESYELPRPVQPSKDGLSLEPYTGPALTIGGELNKLAANVAYGRDTAGVHWRSDEEEGLKLGEAAAIRLLQDYSSQFHEAFSGFTFTKFDGTTVTI</sequence>
<accession>A0A8J4H636</accession>
<dbReference type="AlphaFoldDB" id="A0A8J4H636"/>
<proteinExistence type="predicted"/>
<dbReference type="Proteomes" id="UP000677918">
    <property type="component" value="Unassembled WGS sequence"/>
</dbReference>
<dbReference type="EMBL" id="BOVK01000027">
    <property type="protein sequence ID" value="GIQ69368.1"/>
    <property type="molecule type" value="Genomic_DNA"/>
</dbReference>
<organism evidence="1 2">
    <name type="scientific">Xylanibacillus composti</name>
    <dbReference type="NCBI Taxonomy" id="1572762"/>
    <lineage>
        <taxon>Bacteria</taxon>
        <taxon>Bacillati</taxon>
        <taxon>Bacillota</taxon>
        <taxon>Bacilli</taxon>
        <taxon>Bacillales</taxon>
        <taxon>Paenibacillaceae</taxon>
        <taxon>Xylanibacillus</taxon>
    </lineage>
</organism>
<dbReference type="PANTHER" id="PTHR34599:SF1">
    <property type="entry name" value="PHOSPHATIDIC ACID PHOSPHATASE TYPE 2_HALOPEROXIDASE DOMAIN-CONTAINING PROTEIN"/>
    <property type="match status" value="1"/>
</dbReference>
<gene>
    <name evidence="1" type="ORF">XYCOK13_21920</name>
</gene>
<dbReference type="InterPro" id="IPR036938">
    <property type="entry name" value="PAP2/HPO_sf"/>
</dbReference>
<dbReference type="RefSeq" id="WP_213412172.1">
    <property type="nucleotide sequence ID" value="NZ_BOVK01000027.1"/>
</dbReference>
<evidence type="ECO:0000313" key="2">
    <source>
        <dbReference type="Proteomes" id="UP000677918"/>
    </source>
</evidence>
<evidence type="ECO:0000313" key="1">
    <source>
        <dbReference type="EMBL" id="GIQ69368.1"/>
    </source>
</evidence>